<feature type="domain" description="Helicase-associated" evidence="6">
    <location>
        <begin position="317"/>
        <end position="447"/>
    </location>
</feature>
<feature type="non-terminal residue" evidence="7">
    <location>
        <position position="1"/>
    </location>
</feature>
<evidence type="ECO:0000313" key="8">
    <source>
        <dbReference type="Proteomes" id="UP000284452"/>
    </source>
</evidence>
<dbReference type="Pfam" id="PF07717">
    <property type="entry name" value="OB_NTP_bind"/>
    <property type="match status" value="1"/>
</dbReference>
<evidence type="ECO:0000256" key="4">
    <source>
        <dbReference type="ARBA" id="ARBA00022840"/>
    </source>
</evidence>
<feature type="compositionally biased region" description="Basic and acidic residues" evidence="5">
    <location>
        <begin position="329"/>
        <end position="352"/>
    </location>
</feature>
<dbReference type="InterPro" id="IPR027417">
    <property type="entry name" value="P-loop_NTPase"/>
</dbReference>
<accession>A0A425HUW5</accession>
<feature type="region of interest" description="Disordered" evidence="5">
    <location>
        <begin position="328"/>
        <end position="363"/>
    </location>
</feature>
<dbReference type="GO" id="GO:0003723">
    <property type="term" value="F:RNA binding"/>
    <property type="evidence" value="ECO:0007669"/>
    <property type="project" value="TreeGrafter"/>
</dbReference>
<keyword evidence="3" id="KW-0347">Helicase</keyword>
<dbReference type="GO" id="GO:0004386">
    <property type="term" value="F:helicase activity"/>
    <property type="evidence" value="ECO:0007669"/>
    <property type="project" value="UniProtKB-KW"/>
</dbReference>
<evidence type="ECO:0000256" key="3">
    <source>
        <dbReference type="ARBA" id="ARBA00022806"/>
    </source>
</evidence>
<organism evidence="7 8">
    <name type="scientific">Toxoplasma gondii CAST</name>
    <dbReference type="NCBI Taxonomy" id="943122"/>
    <lineage>
        <taxon>Eukaryota</taxon>
        <taxon>Sar</taxon>
        <taxon>Alveolata</taxon>
        <taxon>Apicomplexa</taxon>
        <taxon>Conoidasida</taxon>
        <taxon>Coccidia</taxon>
        <taxon>Eucoccidiorida</taxon>
        <taxon>Eimeriorina</taxon>
        <taxon>Sarcocystidae</taxon>
        <taxon>Toxoplasma</taxon>
    </lineage>
</organism>
<dbReference type="InterPro" id="IPR011709">
    <property type="entry name" value="DEAD-box_helicase_OB_fold"/>
</dbReference>
<proteinExistence type="predicted"/>
<dbReference type="Gene3D" id="3.40.50.300">
    <property type="entry name" value="P-loop containing nucleotide triphosphate hydrolases"/>
    <property type="match status" value="1"/>
</dbReference>
<dbReference type="AlphaFoldDB" id="A0A425HUW5"/>
<dbReference type="Gene3D" id="1.20.120.1080">
    <property type="match status" value="1"/>
</dbReference>
<protein>
    <submittedName>
        <fullName evidence="7">Putative helicase associated domain protein</fullName>
    </submittedName>
</protein>
<evidence type="ECO:0000313" key="7">
    <source>
        <dbReference type="EMBL" id="RQX69937.1"/>
    </source>
</evidence>
<dbReference type="GO" id="GO:0005524">
    <property type="term" value="F:ATP binding"/>
    <property type="evidence" value="ECO:0007669"/>
    <property type="project" value="UniProtKB-KW"/>
</dbReference>
<evidence type="ECO:0000256" key="1">
    <source>
        <dbReference type="ARBA" id="ARBA00022741"/>
    </source>
</evidence>
<name>A0A425HUW5_TOXGO</name>
<dbReference type="EMBL" id="AHIV02001459">
    <property type="protein sequence ID" value="RQX69937.1"/>
    <property type="molecule type" value="Genomic_DNA"/>
</dbReference>
<reference evidence="7 8" key="1">
    <citation type="submission" date="2017-10" db="EMBL/GenBank/DDBJ databases">
        <authorList>
            <person name="Sibley D."/>
            <person name="Venepally P."/>
            <person name="Karamycheva S."/>
            <person name="Hadjithomas M."/>
            <person name="Khan A."/>
            <person name="Brunk B."/>
            <person name="Roos D."/>
            <person name="Caler E."/>
            <person name="Lorenzi H."/>
        </authorList>
    </citation>
    <scope>NUCLEOTIDE SEQUENCE [LARGE SCALE GENOMIC DNA]</scope>
    <source>
        <strain evidence="7 8">CAST</strain>
    </source>
</reference>
<gene>
    <name evidence="7" type="ORF">TGCAST_215030B</name>
</gene>
<dbReference type="SMART" id="SM00847">
    <property type="entry name" value="HA2"/>
    <property type="match status" value="1"/>
</dbReference>
<evidence type="ECO:0000259" key="6">
    <source>
        <dbReference type="SMART" id="SM00847"/>
    </source>
</evidence>
<keyword evidence="4" id="KW-0067">ATP-binding</keyword>
<dbReference type="PANTHER" id="PTHR18934">
    <property type="entry name" value="ATP-DEPENDENT RNA HELICASE"/>
    <property type="match status" value="1"/>
</dbReference>
<keyword evidence="2" id="KW-0378">Hydrolase</keyword>
<dbReference type="Pfam" id="PF21010">
    <property type="entry name" value="HA2_C"/>
    <property type="match status" value="1"/>
</dbReference>
<dbReference type="Proteomes" id="UP000284452">
    <property type="component" value="Unassembled WGS sequence"/>
</dbReference>
<evidence type="ECO:0000256" key="5">
    <source>
        <dbReference type="SAM" id="MobiDB-lite"/>
    </source>
</evidence>
<evidence type="ECO:0000256" key="2">
    <source>
        <dbReference type="ARBA" id="ARBA00022801"/>
    </source>
</evidence>
<dbReference type="GO" id="GO:0016787">
    <property type="term" value="F:hydrolase activity"/>
    <property type="evidence" value="ECO:0007669"/>
    <property type="project" value="UniProtKB-KW"/>
</dbReference>
<dbReference type="InterPro" id="IPR007502">
    <property type="entry name" value="Helicase-assoc_dom"/>
</dbReference>
<sequence length="639" mass="68977">LVVFSLSLSGHLPLCMRPRLHERAGSDGASLSVFETLALSPSSLLCLLPSSARVSSVLGLHLKEGKKVKGDFLLFLPSNSAVVVVQKRLREAAEKLLASTETAVGIDIVRLSDADPFLPVLPSSLASASASRRVFLTASLLPPPLPSEADVERLQKVEELKDAVFPQITTVVDCMYTRRFVSHPSHPDLSVSVLIPIDRGSALLRANAAGNVRPGAACYRLLPRHGQSVSWLLSPREDNEEEAPEVQLGIGGAAAARGHAQAEEAKVTTDSRLPLFPVPDLLLQPLLPSLLLLFSLGFSSLSSLPLLAPPQPSAVRLAMAQLRALQAITREDDREETERRSQGEDTGDRCGEAARSGVDKRRRKRSGPVLWTLTEPLGRMMGEITMKPQIVRLLYVSSQETASCSVECLTLAALLSLPSPFLSPEAVAALSPASSSLSAASAALRRAKQRLRLVKQILGVVGGDLLTRYNAFQQWQLHRESLGNWAKNHCLNEDVLVKVPAVVAYLRRCMQTFNLPLVSCGGDGLQVQKAICASFFLNCAFREENGLYSLLTPANAASHGLLVSSMDGDLSDPPSLPRLALHPSSVLANTPPPWLVFVSAQRKRDADGNAVFLMQDVTAIDPEWLPEVAGHHFCSLREA</sequence>
<comment type="caution">
    <text evidence="7">The sequence shown here is derived from an EMBL/GenBank/DDBJ whole genome shotgun (WGS) entry which is preliminary data.</text>
</comment>
<keyword evidence="1" id="KW-0547">Nucleotide-binding</keyword>
<dbReference type="PANTHER" id="PTHR18934:SF99">
    <property type="entry name" value="ATP-DEPENDENT RNA HELICASE DHX37-RELATED"/>
    <property type="match status" value="1"/>
</dbReference>
<dbReference type="VEuPathDB" id="ToxoDB:TGCAST_215030B"/>